<feature type="non-terminal residue" evidence="3">
    <location>
        <position position="1"/>
    </location>
</feature>
<dbReference type="PANTHER" id="PTHR22775">
    <property type="entry name" value="SORTING NEXIN"/>
    <property type="match status" value="1"/>
</dbReference>
<feature type="domain" description="PXA" evidence="2">
    <location>
        <begin position="1"/>
        <end position="33"/>
    </location>
</feature>
<dbReference type="SUPFAM" id="SSF48097">
    <property type="entry name" value="Regulator of G-protein signaling, RGS"/>
    <property type="match status" value="1"/>
</dbReference>
<dbReference type="Proteomes" id="UP001476798">
    <property type="component" value="Unassembled WGS sequence"/>
</dbReference>
<dbReference type="PROSITE" id="PS51207">
    <property type="entry name" value="PXA"/>
    <property type="match status" value="1"/>
</dbReference>
<dbReference type="PANTHER" id="PTHR22775:SF44">
    <property type="entry name" value="SORTING NEXIN-14"/>
    <property type="match status" value="1"/>
</dbReference>
<comment type="caution">
    <text evidence="3">The sequence shown here is derived from an EMBL/GenBank/DDBJ whole genome shotgun (WGS) entry which is preliminary data.</text>
</comment>
<evidence type="ECO:0000256" key="1">
    <source>
        <dbReference type="SAM" id="MobiDB-lite"/>
    </source>
</evidence>
<accession>A0ABV0MLW6</accession>
<evidence type="ECO:0000313" key="4">
    <source>
        <dbReference type="Proteomes" id="UP001476798"/>
    </source>
</evidence>
<dbReference type="EMBL" id="JAHRIO010004472">
    <property type="protein sequence ID" value="MEQ2160068.1"/>
    <property type="molecule type" value="Genomic_DNA"/>
</dbReference>
<feature type="region of interest" description="Disordered" evidence="1">
    <location>
        <begin position="152"/>
        <end position="176"/>
    </location>
</feature>
<organism evidence="3 4">
    <name type="scientific">Goodea atripinnis</name>
    <dbReference type="NCBI Taxonomy" id="208336"/>
    <lineage>
        <taxon>Eukaryota</taxon>
        <taxon>Metazoa</taxon>
        <taxon>Chordata</taxon>
        <taxon>Craniata</taxon>
        <taxon>Vertebrata</taxon>
        <taxon>Euteleostomi</taxon>
        <taxon>Actinopterygii</taxon>
        <taxon>Neopterygii</taxon>
        <taxon>Teleostei</taxon>
        <taxon>Neoteleostei</taxon>
        <taxon>Acanthomorphata</taxon>
        <taxon>Ovalentaria</taxon>
        <taxon>Atherinomorphae</taxon>
        <taxon>Cyprinodontiformes</taxon>
        <taxon>Goodeidae</taxon>
        <taxon>Goodea</taxon>
    </lineage>
</organism>
<gene>
    <name evidence="3" type="ORF">GOODEAATRI_029716</name>
</gene>
<feature type="compositionally biased region" description="Polar residues" evidence="1">
    <location>
        <begin position="164"/>
        <end position="176"/>
    </location>
</feature>
<reference evidence="3 4" key="1">
    <citation type="submission" date="2021-06" db="EMBL/GenBank/DDBJ databases">
        <authorList>
            <person name="Palmer J.M."/>
        </authorList>
    </citation>
    <scope>NUCLEOTIDE SEQUENCE [LARGE SCALE GENOMIC DNA]</scope>
    <source>
        <strain evidence="3 4">GA_2019</strain>
        <tissue evidence="3">Muscle</tissue>
    </source>
</reference>
<name>A0ABV0MLW6_9TELE</name>
<protein>
    <recommendedName>
        <fullName evidence="2">PXA domain-containing protein</fullName>
    </recommendedName>
</protein>
<evidence type="ECO:0000313" key="3">
    <source>
        <dbReference type="EMBL" id="MEQ2160068.1"/>
    </source>
</evidence>
<sequence>SLTLLLREVMVGSVILPTMDFVADPVLKLELKEIRKQQDLLFRFLNFLKQEGAVHVLQFCLAVGKIQNTTLLVHWAPRSGFIIQSLHVAEEFNDKILSPELSDSELQRLHGEVVQIYETYCLDESIDKISFDPFIVEEIRNSKEQFSLLNSSATSRTSRENNHLDVQSGSKGSTQTNVLVSKF</sequence>
<evidence type="ECO:0000259" key="2">
    <source>
        <dbReference type="PROSITE" id="PS51207"/>
    </source>
</evidence>
<proteinExistence type="predicted"/>
<dbReference type="InterPro" id="IPR044926">
    <property type="entry name" value="RGS_subdomain_2"/>
</dbReference>
<keyword evidence="4" id="KW-1185">Reference proteome</keyword>
<dbReference type="Gene3D" id="1.10.167.10">
    <property type="entry name" value="Regulator of G-protein Signalling 4, domain 2"/>
    <property type="match status" value="1"/>
</dbReference>
<dbReference type="InterPro" id="IPR036305">
    <property type="entry name" value="RGS_sf"/>
</dbReference>
<dbReference type="InterPro" id="IPR003114">
    <property type="entry name" value="Phox_assoc"/>
</dbReference>